<gene>
    <name evidence="1" type="ORF">A5642_26040</name>
</gene>
<name>A0A1A0MFT2_MYCMU</name>
<evidence type="ECO:0000313" key="2">
    <source>
        <dbReference type="Proteomes" id="UP000093962"/>
    </source>
</evidence>
<dbReference type="AlphaFoldDB" id="A0A1A0MFT2"/>
<proteinExistence type="predicted"/>
<organism evidence="1 2">
    <name type="scientific">Mycolicibacterium mucogenicum</name>
    <name type="common">Mycobacterium mucogenicum</name>
    <dbReference type="NCBI Taxonomy" id="56689"/>
    <lineage>
        <taxon>Bacteria</taxon>
        <taxon>Bacillati</taxon>
        <taxon>Actinomycetota</taxon>
        <taxon>Actinomycetes</taxon>
        <taxon>Mycobacteriales</taxon>
        <taxon>Mycobacteriaceae</taxon>
        <taxon>Mycolicibacterium</taxon>
    </lineage>
</organism>
<evidence type="ECO:0000313" key="1">
    <source>
        <dbReference type="EMBL" id="OBA84299.1"/>
    </source>
</evidence>
<accession>A0A1A0MFT2</accession>
<reference evidence="1 2" key="1">
    <citation type="submission" date="2016-06" db="EMBL/GenBank/DDBJ databases">
        <authorList>
            <person name="Kjaerup R.B."/>
            <person name="Dalgaard T.S."/>
            <person name="Juul-Madsen H.R."/>
        </authorList>
    </citation>
    <scope>NUCLEOTIDE SEQUENCE [LARGE SCALE GENOMIC DNA]</scope>
    <source>
        <strain evidence="1 2">1199456.5</strain>
    </source>
</reference>
<dbReference type="EMBL" id="LZSF01000198">
    <property type="protein sequence ID" value="OBA84299.1"/>
    <property type="molecule type" value="Genomic_DNA"/>
</dbReference>
<dbReference type="Proteomes" id="UP000093962">
    <property type="component" value="Unassembled WGS sequence"/>
</dbReference>
<protein>
    <submittedName>
        <fullName evidence="1">Uncharacterized protein</fullName>
    </submittedName>
</protein>
<comment type="caution">
    <text evidence="1">The sequence shown here is derived from an EMBL/GenBank/DDBJ whole genome shotgun (WGS) entry which is preliminary data.</text>
</comment>
<sequence>MPRHAQMLATAIIASTGLASGRAGALPAIERRRAMDRPPTRVRERLRVELRLPPHVAQMIYDRAQHWDVSLSEAGSRLIQIGHDGCDKDAIDLCR</sequence>